<feature type="domain" description="Secretion system C-terminal sorting" evidence="3">
    <location>
        <begin position="400"/>
        <end position="460"/>
    </location>
</feature>
<dbReference type="SUPFAM" id="SSF69318">
    <property type="entry name" value="Integrin alpha N-terminal domain"/>
    <property type="match status" value="2"/>
</dbReference>
<dbReference type="Gene3D" id="2.130.10.130">
    <property type="entry name" value="Integrin alpha, N-terminal"/>
    <property type="match status" value="2"/>
</dbReference>
<keyword evidence="1 2" id="KW-0732">Signal</keyword>
<comment type="caution">
    <text evidence="4">The sequence shown here is derived from an EMBL/GenBank/DDBJ whole genome shotgun (WGS) entry which is preliminary data.</text>
</comment>
<evidence type="ECO:0000256" key="2">
    <source>
        <dbReference type="SAM" id="SignalP"/>
    </source>
</evidence>
<evidence type="ECO:0000259" key="3">
    <source>
        <dbReference type="Pfam" id="PF18962"/>
    </source>
</evidence>
<evidence type="ECO:0000256" key="1">
    <source>
        <dbReference type="ARBA" id="ARBA00022729"/>
    </source>
</evidence>
<accession>A0A7K1G937</accession>
<dbReference type="InterPro" id="IPR026444">
    <property type="entry name" value="Secre_tail"/>
</dbReference>
<feature type="signal peptide" evidence="2">
    <location>
        <begin position="1"/>
        <end position="20"/>
    </location>
</feature>
<gene>
    <name evidence="4" type="ORF">F1003_01270</name>
</gene>
<dbReference type="InterPro" id="IPR028994">
    <property type="entry name" value="Integrin_alpha_N"/>
</dbReference>
<dbReference type="AlphaFoldDB" id="A0A7K1G937"/>
<protein>
    <submittedName>
        <fullName evidence="4">T9SS type A sorting domain-containing protein</fullName>
    </submittedName>
</protein>
<dbReference type="Proteomes" id="UP000447545">
    <property type="component" value="Unassembled WGS sequence"/>
</dbReference>
<feature type="chain" id="PRO_5029770289" evidence="2">
    <location>
        <begin position="21"/>
        <end position="467"/>
    </location>
</feature>
<dbReference type="EMBL" id="WJYA01000002">
    <property type="protein sequence ID" value="MTE25545.1"/>
    <property type="molecule type" value="Genomic_DNA"/>
</dbReference>
<dbReference type="PANTHER" id="PTHR44103">
    <property type="entry name" value="PROPROTEIN CONVERTASE P"/>
    <property type="match status" value="1"/>
</dbReference>
<reference evidence="4 5" key="1">
    <citation type="submission" date="2019-11" db="EMBL/GenBank/DDBJ databases">
        <title>Winogradskyella ouciana sp. nov., isolated from the hadal seawater of the Mariana Trench.</title>
        <authorList>
            <person name="Liu R."/>
        </authorList>
    </citation>
    <scope>NUCLEOTIDE SEQUENCE [LARGE SCALE GENOMIC DNA]</scope>
    <source>
        <strain evidence="4 5">ZXX205</strain>
    </source>
</reference>
<evidence type="ECO:0000313" key="4">
    <source>
        <dbReference type="EMBL" id="MTE25545.1"/>
    </source>
</evidence>
<evidence type="ECO:0000313" key="5">
    <source>
        <dbReference type="Proteomes" id="UP000447545"/>
    </source>
</evidence>
<dbReference type="Pfam" id="PF13517">
    <property type="entry name" value="FG-GAP_3"/>
    <property type="match status" value="2"/>
</dbReference>
<name>A0A7K1G937_9FLAO</name>
<dbReference type="Pfam" id="PF18962">
    <property type="entry name" value="Por_Secre_tail"/>
    <property type="match status" value="1"/>
</dbReference>
<sequence>MKRTLLTLISIFCIALSVNAQTVWAAKSTINASTGDAPYTIASGIIDGDALSDVVIGTYFGNTIEWYKNNGDGTFTFQTLITNTLNGIGALKLVDLNGDTFLDILATGYNNDSVVWFSNDGSGNFGMETIISSTVSGASGVSLGDINGDTFVDLAITAYDGNEVVWFSNDGTGSFTLESAKIDDTLSSPGVVNLSDIDGDGDLDALVATAAYAADVIEIFRNDLVPGGTVAFSKDATSVATGKVGIFNASFEDLDGDSNLDILATEVSFGGGPTGNLYWYEDNGAGYTETVFTTTIVNPSVAQFKDVDADGVEDIVLSSGSSGSGNDLVWFKNNGSGSFGSETVIDNTQSQTFVYAVNDFDEDGDMDIVSCAYNEDDLNYFENLFETLNVAEFDLRRVSIFPNPTKDVLNFEGFNDSVIDITITDILGKNIMTKAHNSNESLDVSELAVGLYNISINGKFASKFIKE</sequence>
<keyword evidence="5" id="KW-1185">Reference proteome</keyword>
<organism evidence="4 5">
    <name type="scientific">Winogradskyella ouciana</name>
    <dbReference type="NCBI Taxonomy" id="2608631"/>
    <lineage>
        <taxon>Bacteria</taxon>
        <taxon>Pseudomonadati</taxon>
        <taxon>Bacteroidota</taxon>
        <taxon>Flavobacteriia</taxon>
        <taxon>Flavobacteriales</taxon>
        <taxon>Flavobacteriaceae</taxon>
        <taxon>Winogradskyella</taxon>
    </lineage>
</organism>
<dbReference type="PANTHER" id="PTHR44103:SF1">
    <property type="entry name" value="PROPROTEIN CONVERTASE P"/>
    <property type="match status" value="1"/>
</dbReference>
<dbReference type="NCBIfam" id="TIGR04183">
    <property type="entry name" value="Por_Secre_tail"/>
    <property type="match status" value="1"/>
</dbReference>
<dbReference type="RefSeq" id="WP_155087388.1">
    <property type="nucleotide sequence ID" value="NZ_WJYA01000002.1"/>
</dbReference>
<dbReference type="InterPro" id="IPR013517">
    <property type="entry name" value="FG-GAP"/>
</dbReference>
<proteinExistence type="predicted"/>